<gene>
    <name evidence="3" type="ORF">B0T24DRAFT_228300</name>
</gene>
<keyword evidence="2" id="KW-0732">Signal</keyword>
<feature type="chain" id="PRO_5041910087" description="Carbohydrate-binding module family 19 domain-containing protein" evidence="2">
    <location>
        <begin position="19"/>
        <end position="498"/>
    </location>
</feature>
<sequence>MHSADLIFYAWLLTAAEAGPLKKIAWRQFTSNNASTTLVTSSSSSSSTVSSSLLSSPHFITVTYVPGNDDLTSSLSSTTSGSLAPLLSSPAQPTSSTSLSRTTISLSSSTPSSFLPTTSSISLTPFITTTGTRIATSSQSQDDGGSVVFSTISLPATSSPPKTSGTSSSSSSSSSSSPSPPFSSSSPSSRTTTPVSSSSTASATPQTALTSASPLGSSSTSAGATLQTTLTSASHIASSSTSAAAERLAGSLASTLQTVTGTPISNVPTVITSLPAPTATVDAAVYAKNLELARQYNNLFANLTRESACREPQAACITGDVAKCGTNGGFVVTPCPSDTSCFALPMNTTDAVELSCVDKAAAAFILGTLPSSSPSTSSVPKFTRTVTVTESSGIAKVTYTYDPNPEPPLFTSTSSAPGGLAADPSSSKATLNTVLLTVIPVAASSPAAPILDSPTQTQQPTPGNFVGTLADGQATITQFVTVTQVSKEVVTTTATVVA</sequence>
<dbReference type="AlphaFoldDB" id="A0AAE0KHF0"/>
<feature type="region of interest" description="Disordered" evidence="1">
    <location>
        <begin position="82"/>
        <end position="115"/>
    </location>
</feature>
<evidence type="ECO:0000313" key="3">
    <source>
        <dbReference type="EMBL" id="KAK3376749.1"/>
    </source>
</evidence>
<feature type="compositionally biased region" description="Low complexity" evidence="1">
    <location>
        <begin position="155"/>
        <end position="222"/>
    </location>
</feature>
<evidence type="ECO:0000256" key="1">
    <source>
        <dbReference type="SAM" id="MobiDB-lite"/>
    </source>
</evidence>
<proteinExistence type="predicted"/>
<keyword evidence="4" id="KW-1185">Reference proteome</keyword>
<feature type="region of interest" description="Disordered" evidence="1">
    <location>
        <begin position="134"/>
        <end position="222"/>
    </location>
</feature>
<protein>
    <recommendedName>
        <fullName evidence="5">Carbohydrate-binding module family 19 domain-containing protein</fullName>
    </recommendedName>
</protein>
<reference evidence="3" key="1">
    <citation type="journal article" date="2023" name="Mol. Phylogenet. Evol.">
        <title>Genome-scale phylogeny and comparative genomics of the fungal order Sordariales.</title>
        <authorList>
            <person name="Hensen N."/>
            <person name="Bonometti L."/>
            <person name="Westerberg I."/>
            <person name="Brannstrom I.O."/>
            <person name="Guillou S."/>
            <person name="Cros-Aarteil S."/>
            <person name="Calhoun S."/>
            <person name="Haridas S."/>
            <person name="Kuo A."/>
            <person name="Mondo S."/>
            <person name="Pangilinan J."/>
            <person name="Riley R."/>
            <person name="LaButti K."/>
            <person name="Andreopoulos B."/>
            <person name="Lipzen A."/>
            <person name="Chen C."/>
            <person name="Yan M."/>
            <person name="Daum C."/>
            <person name="Ng V."/>
            <person name="Clum A."/>
            <person name="Steindorff A."/>
            <person name="Ohm R.A."/>
            <person name="Martin F."/>
            <person name="Silar P."/>
            <person name="Natvig D.O."/>
            <person name="Lalanne C."/>
            <person name="Gautier V."/>
            <person name="Ament-Velasquez S.L."/>
            <person name="Kruys A."/>
            <person name="Hutchinson M.I."/>
            <person name="Powell A.J."/>
            <person name="Barry K."/>
            <person name="Miller A.N."/>
            <person name="Grigoriev I.V."/>
            <person name="Debuchy R."/>
            <person name="Gladieux P."/>
            <person name="Hiltunen Thoren M."/>
            <person name="Johannesson H."/>
        </authorList>
    </citation>
    <scope>NUCLEOTIDE SEQUENCE</scope>
    <source>
        <strain evidence="3">CBS 958.72</strain>
    </source>
</reference>
<dbReference type="EMBL" id="JAULSN010000003">
    <property type="protein sequence ID" value="KAK3376749.1"/>
    <property type="molecule type" value="Genomic_DNA"/>
</dbReference>
<name>A0AAE0KHF0_9PEZI</name>
<organism evidence="3 4">
    <name type="scientific">Lasiosphaeria ovina</name>
    <dbReference type="NCBI Taxonomy" id="92902"/>
    <lineage>
        <taxon>Eukaryota</taxon>
        <taxon>Fungi</taxon>
        <taxon>Dikarya</taxon>
        <taxon>Ascomycota</taxon>
        <taxon>Pezizomycotina</taxon>
        <taxon>Sordariomycetes</taxon>
        <taxon>Sordariomycetidae</taxon>
        <taxon>Sordariales</taxon>
        <taxon>Lasiosphaeriaceae</taxon>
        <taxon>Lasiosphaeria</taxon>
    </lineage>
</organism>
<dbReference type="Proteomes" id="UP001287356">
    <property type="component" value="Unassembled WGS sequence"/>
</dbReference>
<feature type="compositionally biased region" description="Polar residues" evidence="1">
    <location>
        <begin position="134"/>
        <end position="154"/>
    </location>
</feature>
<evidence type="ECO:0008006" key="5">
    <source>
        <dbReference type="Google" id="ProtNLM"/>
    </source>
</evidence>
<reference evidence="3" key="2">
    <citation type="submission" date="2023-06" db="EMBL/GenBank/DDBJ databases">
        <authorList>
            <consortium name="Lawrence Berkeley National Laboratory"/>
            <person name="Haridas S."/>
            <person name="Hensen N."/>
            <person name="Bonometti L."/>
            <person name="Westerberg I."/>
            <person name="Brannstrom I.O."/>
            <person name="Guillou S."/>
            <person name="Cros-Aarteil S."/>
            <person name="Calhoun S."/>
            <person name="Kuo A."/>
            <person name="Mondo S."/>
            <person name="Pangilinan J."/>
            <person name="Riley R."/>
            <person name="Labutti K."/>
            <person name="Andreopoulos B."/>
            <person name="Lipzen A."/>
            <person name="Chen C."/>
            <person name="Yanf M."/>
            <person name="Daum C."/>
            <person name="Ng V."/>
            <person name="Clum A."/>
            <person name="Steindorff A."/>
            <person name="Ohm R."/>
            <person name="Martin F."/>
            <person name="Silar P."/>
            <person name="Natvig D."/>
            <person name="Lalanne C."/>
            <person name="Gautier V."/>
            <person name="Ament-Velasquez S.L."/>
            <person name="Kruys A."/>
            <person name="Hutchinson M.I."/>
            <person name="Powell A.J."/>
            <person name="Barry K."/>
            <person name="Miller A.N."/>
            <person name="Grigoriev I.V."/>
            <person name="Debuchy R."/>
            <person name="Gladieux P."/>
            <person name="Thoren M.H."/>
            <person name="Johannesson H."/>
        </authorList>
    </citation>
    <scope>NUCLEOTIDE SEQUENCE</scope>
    <source>
        <strain evidence="3">CBS 958.72</strain>
    </source>
</reference>
<evidence type="ECO:0000256" key="2">
    <source>
        <dbReference type="SAM" id="SignalP"/>
    </source>
</evidence>
<accession>A0AAE0KHF0</accession>
<comment type="caution">
    <text evidence="3">The sequence shown here is derived from an EMBL/GenBank/DDBJ whole genome shotgun (WGS) entry which is preliminary data.</text>
</comment>
<evidence type="ECO:0000313" key="4">
    <source>
        <dbReference type="Proteomes" id="UP001287356"/>
    </source>
</evidence>
<feature type="signal peptide" evidence="2">
    <location>
        <begin position="1"/>
        <end position="18"/>
    </location>
</feature>